<dbReference type="CDD" id="cd03257">
    <property type="entry name" value="ABC_NikE_OppD_transporters"/>
    <property type="match status" value="1"/>
</dbReference>
<dbReference type="Gene3D" id="3.40.50.300">
    <property type="entry name" value="P-loop containing nucleotide triphosphate hydrolases"/>
    <property type="match status" value="1"/>
</dbReference>
<sequence>MNNGNHHNGAATAGGVGPAGIAGAGDNQWLLRVRNLTKIYGEPGPRTLELTGPEFSSNICPDTDSIVACAEVSFDLYPGEVLGIVGESGSGKSTVVKLLYFDLGKTAGSALLYPYDQGQTNMLEASGQQKRRIRNHLMGMVYQNPRDGLNFHFSSGGNIAEKLIMAGQLHVGGIRERASQLLEKTEIPVRRLDDTPATFSGGMQQRVQIAKAIANNPPLLFLDEVTTGLDVSVQARVLDLIRELQQELGIAMIVVSHDLSVIRMLTDRTLVMKNGRIVESGLTDQILQDPQHAYTQLLVSSLL</sequence>
<dbReference type="GO" id="GO:0019700">
    <property type="term" value="P:organic phosphonate catabolic process"/>
    <property type="evidence" value="ECO:0007669"/>
    <property type="project" value="TreeGrafter"/>
</dbReference>
<dbReference type="SUPFAM" id="SSF52540">
    <property type="entry name" value="P-loop containing nucleoside triphosphate hydrolases"/>
    <property type="match status" value="1"/>
</dbReference>
<dbReference type="PROSITE" id="PS00211">
    <property type="entry name" value="ABC_TRANSPORTER_1"/>
    <property type="match status" value="1"/>
</dbReference>
<keyword evidence="5" id="KW-1185">Reference proteome</keyword>
<dbReference type="InterPro" id="IPR003593">
    <property type="entry name" value="AAA+_ATPase"/>
</dbReference>
<proteinExistence type="predicted"/>
<keyword evidence="2 4" id="KW-0067">ATP-binding</keyword>
<dbReference type="AlphaFoldDB" id="A0A8J2UEN2"/>
<dbReference type="InterPro" id="IPR003439">
    <property type="entry name" value="ABC_transporter-like_ATP-bd"/>
</dbReference>
<feature type="domain" description="ABC transporter" evidence="3">
    <location>
        <begin position="31"/>
        <end position="299"/>
    </location>
</feature>
<keyword evidence="1" id="KW-0547">Nucleotide-binding</keyword>
<dbReference type="GO" id="GO:0016887">
    <property type="term" value="F:ATP hydrolysis activity"/>
    <property type="evidence" value="ECO:0007669"/>
    <property type="project" value="InterPro"/>
</dbReference>
<dbReference type="PROSITE" id="PS50893">
    <property type="entry name" value="ABC_TRANSPORTER_2"/>
    <property type="match status" value="1"/>
</dbReference>
<comment type="caution">
    <text evidence="4">The sequence shown here is derived from an EMBL/GenBank/DDBJ whole genome shotgun (WGS) entry which is preliminary data.</text>
</comment>
<dbReference type="InterPro" id="IPR027417">
    <property type="entry name" value="P-loop_NTPase"/>
</dbReference>
<reference evidence="4" key="1">
    <citation type="journal article" date="2014" name="Int. J. Syst. Evol. Microbiol.">
        <title>Complete genome sequence of Corynebacterium casei LMG S-19264T (=DSM 44701T), isolated from a smear-ripened cheese.</title>
        <authorList>
            <consortium name="US DOE Joint Genome Institute (JGI-PGF)"/>
            <person name="Walter F."/>
            <person name="Albersmeier A."/>
            <person name="Kalinowski J."/>
            <person name="Ruckert C."/>
        </authorList>
    </citation>
    <scope>NUCLEOTIDE SEQUENCE</scope>
    <source>
        <strain evidence="4">CGMCC 1.15448</strain>
    </source>
</reference>
<dbReference type="EMBL" id="BMJC01000003">
    <property type="protein sequence ID" value="GGB07291.1"/>
    <property type="molecule type" value="Genomic_DNA"/>
</dbReference>
<dbReference type="GO" id="GO:0005524">
    <property type="term" value="F:ATP binding"/>
    <property type="evidence" value="ECO:0007669"/>
    <property type="project" value="UniProtKB-KW"/>
</dbReference>
<name>A0A8J2UEN2_9BACT</name>
<dbReference type="RefSeq" id="WP_188933668.1">
    <property type="nucleotide sequence ID" value="NZ_BMJC01000003.1"/>
</dbReference>
<dbReference type="InterPro" id="IPR017871">
    <property type="entry name" value="ABC_transporter-like_CS"/>
</dbReference>
<dbReference type="SMART" id="SM00382">
    <property type="entry name" value="AAA"/>
    <property type="match status" value="1"/>
</dbReference>
<dbReference type="Proteomes" id="UP000607559">
    <property type="component" value="Unassembled WGS sequence"/>
</dbReference>
<gene>
    <name evidence="4" type="primary">phnK</name>
    <name evidence="4" type="ORF">GCM10011511_33490</name>
</gene>
<reference evidence="4" key="2">
    <citation type="submission" date="2020-09" db="EMBL/GenBank/DDBJ databases">
        <authorList>
            <person name="Sun Q."/>
            <person name="Zhou Y."/>
        </authorList>
    </citation>
    <scope>NUCLEOTIDE SEQUENCE</scope>
    <source>
        <strain evidence="4">CGMCC 1.15448</strain>
    </source>
</reference>
<evidence type="ECO:0000256" key="1">
    <source>
        <dbReference type="ARBA" id="ARBA00022741"/>
    </source>
</evidence>
<evidence type="ECO:0000256" key="2">
    <source>
        <dbReference type="ARBA" id="ARBA00022840"/>
    </source>
</evidence>
<evidence type="ECO:0000313" key="4">
    <source>
        <dbReference type="EMBL" id="GGB07291.1"/>
    </source>
</evidence>
<dbReference type="PANTHER" id="PTHR42764">
    <property type="entry name" value="PHOSPHONATES UTILIZATION ATP-BINDING PROTEIN PHNK-RELATED"/>
    <property type="match status" value="1"/>
</dbReference>
<organism evidence="4 5">
    <name type="scientific">Puia dinghuensis</name>
    <dbReference type="NCBI Taxonomy" id="1792502"/>
    <lineage>
        <taxon>Bacteria</taxon>
        <taxon>Pseudomonadati</taxon>
        <taxon>Bacteroidota</taxon>
        <taxon>Chitinophagia</taxon>
        <taxon>Chitinophagales</taxon>
        <taxon>Chitinophagaceae</taxon>
        <taxon>Puia</taxon>
    </lineage>
</organism>
<protein>
    <submittedName>
        <fullName evidence="4">ABC transporter ATP-binding protein</fullName>
    </submittedName>
</protein>
<dbReference type="PANTHER" id="PTHR42764:SF1">
    <property type="entry name" value="PHOSPHONATES UTILIZATION ATP-BINDING PROTEIN PHNK-RELATED"/>
    <property type="match status" value="1"/>
</dbReference>
<dbReference type="Pfam" id="PF00005">
    <property type="entry name" value="ABC_tran"/>
    <property type="match status" value="1"/>
</dbReference>
<evidence type="ECO:0000259" key="3">
    <source>
        <dbReference type="PROSITE" id="PS50893"/>
    </source>
</evidence>
<evidence type="ECO:0000313" key="5">
    <source>
        <dbReference type="Proteomes" id="UP000607559"/>
    </source>
</evidence>
<accession>A0A8J2UEN2</accession>